<keyword evidence="3" id="KW-1185">Reference proteome</keyword>
<dbReference type="AlphaFoldDB" id="A0A366L374"/>
<proteinExistence type="predicted"/>
<sequence>MNFSKTIFAVLLLALSSVNLHAQENTKPAAIAIVKNSIEAMGGESFLRSIKTLYTDFKTETQGREVNYVTKEMLPNKGSFKIVYQGRVVFQNWFDGKNAFETVKGEVKKADLAEFKDKFDRKNIFNELDWITPELFKLELLNDEKVGAKDCYKIKATRNNGLVELLYFGKESKLLERSDKVENAEKNSFATTLYISYKKVSGLTFASEIKMGDKDSSQTLSVVELKINEDISDSDFKP</sequence>
<dbReference type="RefSeq" id="WP_113948693.1">
    <property type="nucleotide sequence ID" value="NZ_QNQU01000007.1"/>
</dbReference>
<feature type="chain" id="PRO_5016868975" description="Outer membrane lipoprotein-sorting protein" evidence="1">
    <location>
        <begin position="23"/>
        <end position="238"/>
    </location>
</feature>
<protein>
    <recommendedName>
        <fullName evidence="4">Outer membrane lipoprotein-sorting protein</fullName>
    </recommendedName>
</protein>
<dbReference type="EMBL" id="QNQU01000007">
    <property type="protein sequence ID" value="RBQ07933.1"/>
    <property type="molecule type" value="Genomic_DNA"/>
</dbReference>
<keyword evidence="1" id="KW-0732">Signal</keyword>
<comment type="caution">
    <text evidence="2">The sequence shown here is derived from an EMBL/GenBank/DDBJ whole genome shotgun (WGS) entry which is preliminary data.</text>
</comment>
<dbReference type="Proteomes" id="UP000252081">
    <property type="component" value="Unassembled WGS sequence"/>
</dbReference>
<evidence type="ECO:0000313" key="2">
    <source>
        <dbReference type="EMBL" id="RBQ07933.1"/>
    </source>
</evidence>
<name>A0A366L374_9SPHI</name>
<evidence type="ECO:0008006" key="4">
    <source>
        <dbReference type="Google" id="ProtNLM"/>
    </source>
</evidence>
<accession>A0A366L374</accession>
<gene>
    <name evidence="2" type="ORF">DRW42_10070</name>
</gene>
<feature type="signal peptide" evidence="1">
    <location>
        <begin position="1"/>
        <end position="22"/>
    </location>
</feature>
<dbReference type="OrthoDB" id="763186at2"/>
<reference evidence="2 3" key="1">
    <citation type="submission" date="2018-07" db="EMBL/GenBank/DDBJ databases">
        <title>A draft genome of a endophytic bacteria, a new species of Pedobacter.</title>
        <authorList>
            <person name="Zhang Z.D."/>
            <person name="Chen Z.J."/>
        </authorList>
    </citation>
    <scope>NUCLEOTIDE SEQUENCE [LARGE SCALE GENOMIC DNA]</scope>
    <source>
        <strain evidence="2 3">RS10</strain>
    </source>
</reference>
<organism evidence="2 3">
    <name type="scientific">Pedobacter miscanthi</name>
    <dbReference type="NCBI Taxonomy" id="2259170"/>
    <lineage>
        <taxon>Bacteria</taxon>
        <taxon>Pseudomonadati</taxon>
        <taxon>Bacteroidota</taxon>
        <taxon>Sphingobacteriia</taxon>
        <taxon>Sphingobacteriales</taxon>
        <taxon>Sphingobacteriaceae</taxon>
        <taxon>Pedobacter</taxon>
    </lineage>
</organism>
<dbReference type="Gene3D" id="2.50.20.10">
    <property type="entry name" value="Lipoprotein localisation LolA/LolB/LppX"/>
    <property type="match status" value="1"/>
</dbReference>
<evidence type="ECO:0000256" key="1">
    <source>
        <dbReference type="SAM" id="SignalP"/>
    </source>
</evidence>
<evidence type="ECO:0000313" key="3">
    <source>
        <dbReference type="Proteomes" id="UP000252081"/>
    </source>
</evidence>